<feature type="domain" description="Myosin VI cargo binding" evidence="1">
    <location>
        <begin position="6"/>
        <end position="76"/>
    </location>
</feature>
<proteinExistence type="predicted"/>
<protein>
    <submittedName>
        <fullName evidence="3">Myosin-VI_CBD domain-containing protein</fullName>
    </submittedName>
</protein>
<evidence type="ECO:0000259" key="1">
    <source>
        <dbReference type="Pfam" id="PF16521"/>
    </source>
</evidence>
<evidence type="ECO:0000313" key="2">
    <source>
        <dbReference type="Proteomes" id="UP000095282"/>
    </source>
</evidence>
<dbReference type="eggNOG" id="KOG0163">
    <property type="taxonomic scope" value="Eukaryota"/>
</dbReference>
<evidence type="ECO:0000313" key="3">
    <source>
        <dbReference type="WBParaSite" id="Csp11.Scaffold629.g10704.t1"/>
    </source>
</evidence>
<accession>A0A1I7TQA1</accession>
<name>A0A1I7TQA1_9PELO</name>
<dbReference type="WBParaSite" id="Csp11.Scaffold629.g10704.t1">
    <property type="protein sequence ID" value="Csp11.Scaffold629.g10704.t1"/>
    <property type="gene ID" value="Csp11.Scaffold629.g10704"/>
</dbReference>
<dbReference type="AlphaFoldDB" id="A0A1I7TQA1"/>
<dbReference type="Pfam" id="PF16521">
    <property type="entry name" value="Myosin-VI_CBD"/>
    <property type="match status" value="1"/>
</dbReference>
<dbReference type="InterPro" id="IPR032412">
    <property type="entry name" value="Myosin-VI_CBD"/>
</dbReference>
<reference evidence="3" key="1">
    <citation type="submission" date="2016-11" db="UniProtKB">
        <authorList>
            <consortium name="WormBaseParasite"/>
        </authorList>
    </citation>
    <scope>IDENTIFICATION</scope>
</reference>
<sequence length="78" mass="8799">MSYIPEKPGTWFVHFSNEHVQRQITLRPSQMPQLMIAGRDDLQMCQLTLSETGLTSKNGAEITVEEFEKQWTAAGGDS</sequence>
<organism evidence="2 3">
    <name type="scientific">Caenorhabditis tropicalis</name>
    <dbReference type="NCBI Taxonomy" id="1561998"/>
    <lineage>
        <taxon>Eukaryota</taxon>
        <taxon>Metazoa</taxon>
        <taxon>Ecdysozoa</taxon>
        <taxon>Nematoda</taxon>
        <taxon>Chromadorea</taxon>
        <taxon>Rhabditida</taxon>
        <taxon>Rhabditina</taxon>
        <taxon>Rhabditomorpha</taxon>
        <taxon>Rhabditoidea</taxon>
        <taxon>Rhabditidae</taxon>
        <taxon>Peloderinae</taxon>
        <taxon>Caenorhabditis</taxon>
    </lineage>
</organism>
<dbReference type="STRING" id="1561998.A0A1I7TQA1"/>
<dbReference type="Proteomes" id="UP000095282">
    <property type="component" value="Unplaced"/>
</dbReference>
<keyword evidence="2" id="KW-1185">Reference proteome</keyword>